<sequence length="293" mass="32525">MLIHHYDPATGEYLSSGQPDADPRNDGRWLIPASATLDAPPARTPTTWPFYRDGAWFLLPDYRGRLCYRTDTGEPVEIAIAGKTPADLGLTTEPRPSERHAWLDGAWTVPAELLAREKRDAAMAEFERRLAIARRENLGKADAYAAGQLDDEQTYYFKAWSAYQMALVAAIQKDTFPEAIAWPDTPAPYVPPPPEPVAPEGVPPAAPAVCRRRRAAGTRTRPGLTPADHRESSRFLRNRSCTPCRRITTTAYASSKSTKAAARFAQCRRPCSASSARRPTLTRARFRSIRPCC</sequence>
<accession>A0A4P1QFM4</accession>
<gene>
    <name evidence="2" type="ORF">DP46_6019</name>
</gene>
<dbReference type="Proteomes" id="UP000029461">
    <property type="component" value="Segment"/>
</dbReference>
<proteinExistence type="predicted"/>
<protein>
    <submittedName>
        <fullName evidence="2">Caudovirales tail fiber assembly family protein</fullName>
    </submittedName>
</protein>
<name>A0A4P1QFM4_9CAUD</name>
<evidence type="ECO:0000313" key="3">
    <source>
        <dbReference type="Proteomes" id="UP000029461"/>
    </source>
</evidence>
<feature type="region of interest" description="Disordered" evidence="1">
    <location>
        <begin position="1"/>
        <end position="27"/>
    </location>
</feature>
<organism evidence="2 3">
    <name type="scientific">Burkholderia phage BEK</name>
    <dbReference type="NCBI Taxonomy" id="1514988"/>
    <lineage>
        <taxon>Viruses</taxon>
        <taxon>Duplodnaviria</taxon>
        <taxon>Heunggongvirae</taxon>
        <taxon>Uroviricota</taxon>
        <taxon>Caudoviricetes</taxon>
        <taxon>Peduoviridae</taxon>
        <taxon>Tigrvirus</taxon>
        <taxon>Tigrvirus phi52237</taxon>
    </lineage>
</organism>
<reference evidence="2 3" key="1">
    <citation type="submission" date="2014-06" db="EMBL/GenBank/DDBJ databases">
        <authorList>
            <person name="Bishop-Lilly K.A."/>
            <person name="Broomall S.M."/>
            <person name="Chain P.S."/>
            <person name="Chertkov O."/>
            <person name="Coyne S.R."/>
            <person name="Daligault H.E."/>
            <person name="Davenport K.W."/>
            <person name="Erkkila T."/>
            <person name="Frey K.G."/>
            <person name="Gibbons H.S."/>
            <person name="Gu W."/>
            <person name="Jaissle J."/>
            <person name="Johnson S.L."/>
            <person name="Koroleva G.I."/>
            <person name="Ladner J.T."/>
            <person name="Lo C.-C."/>
            <person name="Minogue T.D."/>
            <person name="Munk C."/>
            <person name="Palacios G.F."/>
            <person name="Redden C.L."/>
            <person name="Rosenzweig C.N."/>
            <person name="Scholz M.B."/>
            <person name="Teshima H."/>
            <person name="Xu Y."/>
        </authorList>
    </citation>
    <scope>NUCLEOTIDE SEQUENCE [LARGE SCALE GENOMIC DNA]</scope>
</reference>
<evidence type="ECO:0000313" key="2">
    <source>
        <dbReference type="EMBL" id="AIP84297.1"/>
    </source>
</evidence>
<evidence type="ECO:0000256" key="1">
    <source>
        <dbReference type="SAM" id="MobiDB-lite"/>
    </source>
</evidence>
<dbReference type="EMBL" id="CP008753">
    <property type="protein sequence ID" value="AIP84297.1"/>
    <property type="molecule type" value="Genomic_DNA"/>
</dbReference>